<dbReference type="Pfam" id="PF01663">
    <property type="entry name" value="Phosphodiest"/>
    <property type="match status" value="1"/>
</dbReference>
<evidence type="ECO:0000313" key="1">
    <source>
        <dbReference type="EMBL" id="WOK09749.1"/>
    </source>
</evidence>
<accession>A0ABZ0J052</accession>
<dbReference type="Gene3D" id="3.40.720.10">
    <property type="entry name" value="Alkaline Phosphatase, subunit A"/>
    <property type="match status" value="1"/>
</dbReference>
<dbReference type="InterPro" id="IPR002591">
    <property type="entry name" value="Phosphodiest/P_Trfase"/>
</dbReference>
<organism evidence="1 2">
    <name type="scientific">Imperialibacter roseus</name>
    <dbReference type="NCBI Taxonomy" id="1324217"/>
    <lineage>
        <taxon>Bacteria</taxon>
        <taxon>Pseudomonadati</taxon>
        <taxon>Bacteroidota</taxon>
        <taxon>Cytophagia</taxon>
        <taxon>Cytophagales</taxon>
        <taxon>Flammeovirgaceae</taxon>
        <taxon>Imperialibacter</taxon>
    </lineage>
</organism>
<dbReference type="Proteomes" id="UP001302349">
    <property type="component" value="Chromosome"/>
</dbReference>
<dbReference type="EMBL" id="CP136051">
    <property type="protein sequence ID" value="WOK09749.1"/>
    <property type="molecule type" value="Genomic_DNA"/>
</dbReference>
<proteinExistence type="predicted"/>
<reference evidence="1 2" key="1">
    <citation type="journal article" date="2023" name="Microbiol. Resour. Announc.">
        <title>Complete Genome Sequence of Imperialibacter roseus strain P4T.</title>
        <authorList>
            <person name="Tizabi D.R."/>
            <person name="Bachvaroff T."/>
            <person name="Hill R.T."/>
        </authorList>
    </citation>
    <scope>NUCLEOTIDE SEQUENCE [LARGE SCALE GENOMIC DNA]</scope>
    <source>
        <strain evidence="1 2">P4T</strain>
    </source>
</reference>
<protein>
    <submittedName>
        <fullName evidence="1">Alkaline phosphatase family protein</fullName>
    </submittedName>
</protein>
<dbReference type="PANTHER" id="PTHR10151">
    <property type="entry name" value="ECTONUCLEOTIDE PYROPHOSPHATASE/PHOSPHODIESTERASE"/>
    <property type="match status" value="1"/>
</dbReference>
<name>A0ABZ0J052_9BACT</name>
<keyword evidence="2" id="KW-1185">Reference proteome</keyword>
<dbReference type="RefSeq" id="WP_317492356.1">
    <property type="nucleotide sequence ID" value="NZ_CP136051.1"/>
</dbReference>
<dbReference type="SUPFAM" id="SSF53649">
    <property type="entry name" value="Alkaline phosphatase-like"/>
    <property type="match status" value="1"/>
</dbReference>
<evidence type="ECO:0000313" key="2">
    <source>
        <dbReference type="Proteomes" id="UP001302349"/>
    </source>
</evidence>
<gene>
    <name evidence="1" type="ORF">RT717_09875</name>
</gene>
<dbReference type="InterPro" id="IPR017850">
    <property type="entry name" value="Alkaline_phosphatase_core_sf"/>
</dbReference>
<sequence length="452" mass="51388">MKKTVVIDVVGLSAHLIGEHTPFLQDYIKGRQVQSIVPMLPAVTTSVQSTYVTGKWPTETGIVGNGWYDHQDSEIKFWKQSNKLVAGEKIWEKAKKVDPLFTCSKMFWWYNMYSSADFSVTPRPQYLADGRKMPDCYTQPAGLRDELQKELGQFPLFQFWGPGANIKSTQWIADASVFTDRRYDPTLTLIYLPHLDYCLQKFGPDFELVGKELTEIDQVVKGLVDYYTKKKANIILLSEYGISPVSRPVHFNRLLRKKGLLSIREERGLELLDAGASKAFAVADHQVAHVYVNDPSVMEEVKRLAEATQGVSLVLDKTEQKKHHIDHERSGDLVLIADEHSWFTYYFWQDDSKAPDYARAVDIHKKPGYDPVEMFMTSKARAGYKLLRKKLGFRYVMDVIPLDATLIKGSHGSPLVGRKYHPILVTDKKVSDKPLAATSVHDIIWESLNGSV</sequence>
<dbReference type="PANTHER" id="PTHR10151:SF120">
    <property type="entry name" value="BIS(5'-ADENOSYL)-TRIPHOSPHATASE"/>
    <property type="match status" value="1"/>
</dbReference>